<dbReference type="PANTHER" id="PTHR33055:SF13">
    <property type="entry name" value="TRANSPOSASE"/>
    <property type="match status" value="1"/>
</dbReference>
<dbReference type="GO" id="GO:0004803">
    <property type="term" value="F:transposase activity"/>
    <property type="evidence" value="ECO:0007669"/>
    <property type="project" value="InterPro"/>
</dbReference>
<dbReference type="InterPro" id="IPR047650">
    <property type="entry name" value="Transpos_IS110"/>
</dbReference>
<dbReference type="GO" id="GO:0006313">
    <property type="term" value="P:DNA transposition"/>
    <property type="evidence" value="ECO:0007669"/>
    <property type="project" value="InterPro"/>
</dbReference>
<evidence type="ECO:0000259" key="2">
    <source>
        <dbReference type="Pfam" id="PF01548"/>
    </source>
</evidence>
<feature type="domain" description="Transposase IS110-like N-terminal" evidence="2">
    <location>
        <begin position="7"/>
        <end position="151"/>
    </location>
</feature>
<keyword evidence="5" id="KW-1185">Reference proteome</keyword>
<reference evidence="4 5" key="1">
    <citation type="submission" date="2018-06" db="EMBL/GenBank/DDBJ databases">
        <title>Genomic Encyclopedia of Archaeal and Bacterial Type Strains, Phase II (KMG-II): from individual species to whole genera.</title>
        <authorList>
            <person name="Goeker M."/>
        </authorList>
    </citation>
    <scope>NUCLEOTIDE SEQUENCE [LARGE SCALE GENOMIC DNA]</scope>
    <source>
        <strain evidence="4 5">DSM 24525</strain>
    </source>
</reference>
<dbReference type="Pfam" id="PF01548">
    <property type="entry name" value="DEDD_Tnp_IS110"/>
    <property type="match status" value="1"/>
</dbReference>
<name>A0A2W7JR43_9PROT</name>
<dbReference type="InterPro" id="IPR003346">
    <property type="entry name" value="Transposase_20"/>
</dbReference>
<dbReference type="GO" id="GO:0003677">
    <property type="term" value="F:DNA binding"/>
    <property type="evidence" value="ECO:0007669"/>
    <property type="project" value="InterPro"/>
</dbReference>
<dbReference type="NCBIfam" id="NF033542">
    <property type="entry name" value="transpos_IS110"/>
    <property type="match status" value="1"/>
</dbReference>
<dbReference type="EMBL" id="QKYU01000069">
    <property type="protein sequence ID" value="PZW36873.1"/>
    <property type="molecule type" value="Genomic_DNA"/>
</dbReference>
<dbReference type="Pfam" id="PF02371">
    <property type="entry name" value="Transposase_20"/>
    <property type="match status" value="1"/>
</dbReference>
<dbReference type="RefSeq" id="WP_111400675.1">
    <property type="nucleotide sequence ID" value="NZ_QKYU01000069.1"/>
</dbReference>
<proteinExistence type="predicted"/>
<gene>
    <name evidence="4" type="ORF">C8P66_1691</name>
</gene>
<dbReference type="PANTHER" id="PTHR33055">
    <property type="entry name" value="TRANSPOSASE FOR INSERTION SEQUENCE ELEMENT IS1111A"/>
    <property type="match status" value="1"/>
</dbReference>
<accession>A0A2W7JR43</accession>
<feature type="coiled-coil region" evidence="1">
    <location>
        <begin position="156"/>
        <end position="183"/>
    </location>
</feature>
<keyword evidence="1" id="KW-0175">Coiled coil</keyword>
<dbReference type="Proteomes" id="UP000249688">
    <property type="component" value="Unassembled WGS sequence"/>
</dbReference>
<protein>
    <submittedName>
        <fullName evidence="4">Transposase</fullName>
    </submittedName>
</protein>
<evidence type="ECO:0000256" key="1">
    <source>
        <dbReference type="SAM" id="Coils"/>
    </source>
</evidence>
<comment type="caution">
    <text evidence="4">The sequence shown here is derived from an EMBL/GenBank/DDBJ whole genome shotgun (WGS) entry which is preliminary data.</text>
</comment>
<feature type="domain" description="Transposase IS116/IS110/IS902 C-terminal" evidence="3">
    <location>
        <begin position="192"/>
        <end position="275"/>
    </location>
</feature>
<organism evidence="4 5">
    <name type="scientific">Humitalea rosea</name>
    <dbReference type="NCBI Taxonomy" id="990373"/>
    <lineage>
        <taxon>Bacteria</taxon>
        <taxon>Pseudomonadati</taxon>
        <taxon>Pseudomonadota</taxon>
        <taxon>Alphaproteobacteria</taxon>
        <taxon>Acetobacterales</taxon>
        <taxon>Roseomonadaceae</taxon>
        <taxon>Humitalea</taxon>
    </lineage>
</organism>
<dbReference type="InterPro" id="IPR002525">
    <property type="entry name" value="Transp_IS110-like_N"/>
</dbReference>
<sequence>MEATVVVGIDVSKDRLDVAIYPSDEPGFAVARDATGLDALAARLKPLAPTAVAVEATGGFESVVVASLAAAGLPMLVVNPAQIRAFANALGKRAKTDPIDALVIARFVAATTPAPRPLPDEATQRLADLVARRRQIIAMMVAERQRQKRLLAPRLQHSITRLLEALQKELSEVDREIDAEVRGSDIWREKEKLLASVPGVGPVIARTLLAEMPELGRLDRREIAALAGLAPWTRQSGQWRGRSFIGGGRASVRAVLFMGAITAARHNATLKAFHQRLIDAGKPKLVAIVAVARKLLTILNAIIRSGQAWKSEVQAASI</sequence>
<evidence type="ECO:0000313" key="4">
    <source>
        <dbReference type="EMBL" id="PZW36873.1"/>
    </source>
</evidence>
<evidence type="ECO:0000259" key="3">
    <source>
        <dbReference type="Pfam" id="PF02371"/>
    </source>
</evidence>
<dbReference type="OrthoDB" id="8261795at2"/>
<dbReference type="AlphaFoldDB" id="A0A2W7JR43"/>
<evidence type="ECO:0000313" key="5">
    <source>
        <dbReference type="Proteomes" id="UP000249688"/>
    </source>
</evidence>